<dbReference type="PANTHER" id="PTHR33490">
    <property type="entry name" value="BLR5614 PROTEIN-RELATED"/>
    <property type="match status" value="1"/>
</dbReference>
<dbReference type="AlphaFoldDB" id="A0A1M4YR72"/>
<feature type="domain" description="Transglutaminase-like" evidence="2">
    <location>
        <begin position="308"/>
        <end position="370"/>
    </location>
</feature>
<dbReference type="SMART" id="SM00460">
    <property type="entry name" value="TGc"/>
    <property type="match status" value="1"/>
</dbReference>
<keyword evidence="1" id="KW-0472">Membrane</keyword>
<dbReference type="PANTHER" id="PTHR33490:SF3">
    <property type="entry name" value="CONSERVED INTEGRAL MEMBRANE PROTEIN"/>
    <property type="match status" value="1"/>
</dbReference>
<dbReference type="OrthoDB" id="1817605at2"/>
<feature type="transmembrane region" description="Helical" evidence="1">
    <location>
        <begin position="6"/>
        <end position="23"/>
    </location>
</feature>
<name>A0A1M4YR72_9CLOT</name>
<reference evidence="3 4" key="1">
    <citation type="submission" date="2016-11" db="EMBL/GenBank/DDBJ databases">
        <authorList>
            <person name="Jaros S."/>
            <person name="Januszkiewicz K."/>
            <person name="Wedrychowicz H."/>
        </authorList>
    </citation>
    <scope>NUCLEOTIDE SEQUENCE [LARGE SCALE GENOMIC DNA]</scope>
    <source>
        <strain evidence="3 4">DSM 2631</strain>
    </source>
</reference>
<feature type="transmembrane region" description="Helical" evidence="1">
    <location>
        <begin position="77"/>
        <end position="99"/>
    </location>
</feature>
<keyword evidence="1" id="KW-1133">Transmembrane helix</keyword>
<protein>
    <submittedName>
        <fullName evidence="3">Transglutaminase-like superfamily protein</fullName>
    </submittedName>
</protein>
<evidence type="ECO:0000313" key="4">
    <source>
        <dbReference type="Proteomes" id="UP000184035"/>
    </source>
</evidence>
<evidence type="ECO:0000313" key="3">
    <source>
        <dbReference type="EMBL" id="SHF08260.1"/>
    </source>
</evidence>
<keyword evidence="1" id="KW-0812">Transmembrane</keyword>
<dbReference type="InterPro" id="IPR002931">
    <property type="entry name" value="Transglutaminase-like"/>
</dbReference>
<proteinExistence type="predicted"/>
<dbReference type="Proteomes" id="UP000184035">
    <property type="component" value="Unassembled WGS sequence"/>
</dbReference>
<dbReference type="Pfam" id="PF01841">
    <property type="entry name" value="Transglut_core"/>
    <property type="match status" value="1"/>
</dbReference>
<accession>A0A1M4YR72</accession>
<organism evidence="3 4">
    <name type="scientific">Clostridium fallax</name>
    <dbReference type="NCBI Taxonomy" id="1533"/>
    <lineage>
        <taxon>Bacteria</taxon>
        <taxon>Bacillati</taxon>
        <taxon>Bacillota</taxon>
        <taxon>Clostridia</taxon>
        <taxon>Eubacteriales</taxon>
        <taxon>Clostridiaceae</taxon>
        <taxon>Clostridium</taxon>
    </lineage>
</organism>
<dbReference type="STRING" id="1533.SAMN05443638_1313"/>
<dbReference type="Gene3D" id="3.10.620.30">
    <property type="match status" value="1"/>
</dbReference>
<evidence type="ECO:0000259" key="2">
    <source>
        <dbReference type="SMART" id="SM00460"/>
    </source>
</evidence>
<dbReference type="SUPFAM" id="SSF54001">
    <property type="entry name" value="Cysteine proteinases"/>
    <property type="match status" value="1"/>
</dbReference>
<feature type="transmembrane region" description="Helical" evidence="1">
    <location>
        <begin position="134"/>
        <end position="155"/>
    </location>
</feature>
<dbReference type="RefSeq" id="WP_072897396.1">
    <property type="nucleotide sequence ID" value="NZ_FQVM01000031.1"/>
</dbReference>
<keyword evidence="4" id="KW-1185">Reference proteome</keyword>
<dbReference type="EMBL" id="FQVM01000031">
    <property type="protein sequence ID" value="SHF08260.1"/>
    <property type="molecule type" value="Genomic_DNA"/>
</dbReference>
<sequence>MKLNLIDIIFTVLFIFPIISGFIKGFRDIDTKYEFLRIEKDVMTLISVILGVLITSKTNIITGIIDKLKDNIAIFGNLYGITYQIIYIILVLIFIWLIYRLLIIITKLINNVTVEPLLTLIGNITRRGGIKRRLFGGIFSIPTSLVNVIIAAFIIKILTLMPIVNVINPYVNNSDIYEKLNDKLISPVSNSYIIKEFPKIVSDSFQIKVVEVADENNNSNKPIQNNKDKKSPKIKEIVYYNGVTLDHGIKSSPAIKAEALRITNGKNTEREKAEAIYRWIGTNIRYDDNKAAAVMNNKYKTDSGAIAAFNTKKGICFDFACLYVAMARDCGLPVKLITGEGYNGREWVPHAWNEVYLKDEKKWVKVDSTFYDAGNYFDTNGFNKDHKESSIAGEWN</sequence>
<evidence type="ECO:0000256" key="1">
    <source>
        <dbReference type="SAM" id="Phobius"/>
    </source>
</evidence>
<dbReference type="InterPro" id="IPR038765">
    <property type="entry name" value="Papain-like_cys_pep_sf"/>
</dbReference>
<gene>
    <name evidence="3" type="ORF">SAMN05443638_1313</name>
</gene>
<feature type="transmembrane region" description="Helical" evidence="1">
    <location>
        <begin position="44"/>
        <end position="65"/>
    </location>
</feature>